<evidence type="ECO:0000313" key="2">
    <source>
        <dbReference type="Proteomes" id="UP000276133"/>
    </source>
</evidence>
<accession>A0A3M7PUB0</accession>
<protein>
    <submittedName>
        <fullName evidence="1">Uncharacterized protein</fullName>
    </submittedName>
</protein>
<proteinExistence type="predicted"/>
<sequence>MPNQFPWVLLVEFGSSSEAKKYLKEKASVKQSKLTKCNLCPAPERCHSMRVRYLYCKYDPSCKTAYLSQEWLRHPNAKIYQLNCLVETGPDQNNSSMELEVPIEIEAEKRRERSISSIDHSQIEQSVATQIELVPESMIMSSICSNANKSQLKKIGLSIKKKNK</sequence>
<name>A0A3M7PUB0_BRAPC</name>
<dbReference type="AlphaFoldDB" id="A0A3M7PUB0"/>
<reference evidence="1 2" key="1">
    <citation type="journal article" date="2018" name="Sci. Rep.">
        <title>Genomic signatures of local adaptation to the degree of environmental predictability in rotifers.</title>
        <authorList>
            <person name="Franch-Gras L."/>
            <person name="Hahn C."/>
            <person name="Garcia-Roger E.M."/>
            <person name="Carmona M.J."/>
            <person name="Serra M."/>
            <person name="Gomez A."/>
        </authorList>
    </citation>
    <scope>NUCLEOTIDE SEQUENCE [LARGE SCALE GENOMIC DNA]</scope>
    <source>
        <strain evidence="1">HYR1</strain>
    </source>
</reference>
<dbReference type="EMBL" id="REGN01008960">
    <property type="protein sequence ID" value="RNA02248.1"/>
    <property type="molecule type" value="Genomic_DNA"/>
</dbReference>
<organism evidence="1 2">
    <name type="scientific">Brachionus plicatilis</name>
    <name type="common">Marine rotifer</name>
    <name type="synonym">Brachionus muelleri</name>
    <dbReference type="NCBI Taxonomy" id="10195"/>
    <lineage>
        <taxon>Eukaryota</taxon>
        <taxon>Metazoa</taxon>
        <taxon>Spiralia</taxon>
        <taxon>Gnathifera</taxon>
        <taxon>Rotifera</taxon>
        <taxon>Eurotatoria</taxon>
        <taxon>Monogononta</taxon>
        <taxon>Pseudotrocha</taxon>
        <taxon>Ploima</taxon>
        <taxon>Brachionidae</taxon>
        <taxon>Brachionus</taxon>
    </lineage>
</organism>
<dbReference type="Proteomes" id="UP000276133">
    <property type="component" value="Unassembled WGS sequence"/>
</dbReference>
<keyword evidence="2" id="KW-1185">Reference proteome</keyword>
<evidence type="ECO:0000313" key="1">
    <source>
        <dbReference type="EMBL" id="RNA02248.1"/>
    </source>
</evidence>
<comment type="caution">
    <text evidence="1">The sequence shown here is derived from an EMBL/GenBank/DDBJ whole genome shotgun (WGS) entry which is preliminary data.</text>
</comment>
<gene>
    <name evidence="1" type="ORF">BpHYR1_029653</name>
</gene>